<dbReference type="AlphaFoldDB" id="A0A1V4ADI2"/>
<evidence type="ECO:0000313" key="3">
    <source>
        <dbReference type="EMBL" id="OON82082.1"/>
    </source>
</evidence>
<feature type="region of interest" description="Disordered" evidence="1">
    <location>
        <begin position="365"/>
        <end position="394"/>
    </location>
</feature>
<feature type="domain" description="TniQ" evidence="2">
    <location>
        <begin position="14"/>
        <end position="91"/>
    </location>
</feature>
<dbReference type="STRING" id="83656.B1H18_03215"/>
<feature type="region of interest" description="Disordered" evidence="1">
    <location>
        <begin position="320"/>
        <end position="346"/>
    </location>
</feature>
<keyword evidence="4" id="KW-1185">Reference proteome</keyword>
<evidence type="ECO:0000313" key="4">
    <source>
        <dbReference type="Proteomes" id="UP000190539"/>
    </source>
</evidence>
<feature type="compositionally biased region" description="Low complexity" evidence="1">
    <location>
        <begin position="325"/>
        <end position="341"/>
    </location>
</feature>
<dbReference type="RefSeq" id="WP_179120035.1">
    <property type="nucleotide sequence ID" value="NZ_CP045178.1"/>
</dbReference>
<sequence length="394" mass="42425">MDYRFDSCGARASAQVTGIDSGTLQRMTLARWHGRALFIDPHCRRVDRKRLWGRACGSRYCPACLKESGGRWLLSWRLAFSFACTRHGMLLADTCPSCGDIPRSHGNYTGTTPVPGVCPTKSRDVPLKRCRQNLCETVTPLLPADSHLLLAQQKLTELIENASETTTGLAGVYGSAPIAVAQVLADMRTFASRVLVLAHDDDLARWGTGELVRRCNTYRQVPLTTYRGRREAHTRGTWVAPTDAAATGIALAAALDGLSGTDPQAVVDRIAWLTDRSERRGRRTLRHREVELGGLTRPCCHRSGSRAPQPGAARCATALPNHYRSSPTTGQGTTATASSGPEDTGKLVAHLGLAGDAAHQHWKPALEHSPAGPRGQHAAGRSMDQPPPGAKPAG</sequence>
<organism evidence="3 4">
    <name type="scientific">Streptomyces tsukubensis</name>
    <dbReference type="NCBI Taxonomy" id="83656"/>
    <lineage>
        <taxon>Bacteria</taxon>
        <taxon>Bacillati</taxon>
        <taxon>Actinomycetota</taxon>
        <taxon>Actinomycetes</taxon>
        <taxon>Kitasatosporales</taxon>
        <taxon>Streptomycetaceae</taxon>
        <taxon>Streptomyces</taxon>
    </lineage>
</organism>
<feature type="compositionally biased region" description="Pro residues" evidence="1">
    <location>
        <begin position="385"/>
        <end position="394"/>
    </location>
</feature>
<evidence type="ECO:0000259" key="2">
    <source>
        <dbReference type="Pfam" id="PF06527"/>
    </source>
</evidence>
<reference evidence="3 4" key="1">
    <citation type="submission" date="2017-02" db="EMBL/GenBank/DDBJ databases">
        <title>Draft Genome Sequence of Streptomyces tsukubaensis F601, a Producer of the immunosuppressant tacrolimus FK506.</title>
        <authorList>
            <person name="Zong G."/>
            <person name="Zhong C."/>
            <person name="Fu J."/>
            <person name="Qin R."/>
            <person name="Cao G."/>
        </authorList>
    </citation>
    <scope>NUCLEOTIDE SEQUENCE [LARGE SCALE GENOMIC DNA]</scope>
    <source>
        <strain evidence="3 4">F601</strain>
    </source>
</reference>
<dbReference type="InterPro" id="IPR009492">
    <property type="entry name" value="TniQ"/>
</dbReference>
<dbReference type="EMBL" id="MVFC01000002">
    <property type="protein sequence ID" value="OON82082.1"/>
    <property type="molecule type" value="Genomic_DNA"/>
</dbReference>
<accession>A0A1V4ADI2</accession>
<gene>
    <name evidence="3" type="ORF">B1H18_03215</name>
</gene>
<dbReference type="Pfam" id="PF06527">
    <property type="entry name" value="TniQ"/>
    <property type="match status" value="1"/>
</dbReference>
<comment type="caution">
    <text evidence="3">The sequence shown here is derived from an EMBL/GenBank/DDBJ whole genome shotgun (WGS) entry which is preliminary data.</text>
</comment>
<protein>
    <recommendedName>
        <fullName evidence="2">TniQ domain-containing protein</fullName>
    </recommendedName>
</protein>
<name>A0A1V4ADI2_9ACTN</name>
<evidence type="ECO:0000256" key="1">
    <source>
        <dbReference type="SAM" id="MobiDB-lite"/>
    </source>
</evidence>
<proteinExistence type="predicted"/>
<dbReference type="Proteomes" id="UP000190539">
    <property type="component" value="Unassembled WGS sequence"/>
</dbReference>